<proteinExistence type="predicted"/>
<comment type="caution">
    <text evidence="1">The sequence shown here is derived from an EMBL/GenBank/DDBJ whole genome shotgun (WGS) entry which is preliminary data.</text>
</comment>
<accession>A0A9D4LPL1</accession>
<protein>
    <submittedName>
        <fullName evidence="1">Uncharacterized protein</fullName>
    </submittedName>
</protein>
<organism evidence="1 2">
    <name type="scientific">Dreissena polymorpha</name>
    <name type="common">Zebra mussel</name>
    <name type="synonym">Mytilus polymorpha</name>
    <dbReference type="NCBI Taxonomy" id="45954"/>
    <lineage>
        <taxon>Eukaryota</taxon>
        <taxon>Metazoa</taxon>
        <taxon>Spiralia</taxon>
        <taxon>Lophotrochozoa</taxon>
        <taxon>Mollusca</taxon>
        <taxon>Bivalvia</taxon>
        <taxon>Autobranchia</taxon>
        <taxon>Heteroconchia</taxon>
        <taxon>Euheterodonta</taxon>
        <taxon>Imparidentia</taxon>
        <taxon>Neoheterodontei</taxon>
        <taxon>Myida</taxon>
        <taxon>Dreissenoidea</taxon>
        <taxon>Dreissenidae</taxon>
        <taxon>Dreissena</taxon>
    </lineage>
</organism>
<dbReference type="Proteomes" id="UP000828390">
    <property type="component" value="Unassembled WGS sequence"/>
</dbReference>
<dbReference type="AlphaFoldDB" id="A0A9D4LPL1"/>
<dbReference type="EMBL" id="JAIWYP010000002">
    <property type="protein sequence ID" value="KAH3861850.1"/>
    <property type="molecule type" value="Genomic_DNA"/>
</dbReference>
<reference evidence="1" key="1">
    <citation type="journal article" date="2019" name="bioRxiv">
        <title>The Genome of the Zebra Mussel, Dreissena polymorpha: A Resource for Invasive Species Research.</title>
        <authorList>
            <person name="McCartney M.A."/>
            <person name="Auch B."/>
            <person name="Kono T."/>
            <person name="Mallez S."/>
            <person name="Zhang Y."/>
            <person name="Obille A."/>
            <person name="Becker A."/>
            <person name="Abrahante J.E."/>
            <person name="Garbe J."/>
            <person name="Badalamenti J.P."/>
            <person name="Herman A."/>
            <person name="Mangelson H."/>
            <person name="Liachko I."/>
            <person name="Sullivan S."/>
            <person name="Sone E.D."/>
            <person name="Koren S."/>
            <person name="Silverstein K.A.T."/>
            <person name="Beckman K.B."/>
            <person name="Gohl D.M."/>
        </authorList>
    </citation>
    <scope>NUCLEOTIDE SEQUENCE</scope>
    <source>
        <strain evidence="1">Duluth1</strain>
        <tissue evidence="1">Whole animal</tissue>
    </source>
</reference>
<sequence length="130" mass="14204">MAFRVTLKTHIRLDLDIIKSNTKFDRDLAINGPSRVLRDGLVDGLGEGMGDRMGDWLGYGLGDGMGDGIAVVRQWCGVSAGRCANADSLMHTCIGANCGHRSGIQTCKHLFPLMEEYDIYIIVCDSALWL</sequence>
<gene>
    <name evidence="1" type="ORF">DPMN_024802</name>
</gene>
<keyword evidence="2" id="KW-1185">Reference proteome</keyword>
<evidence type="ECO:0000313" key="1">
    <source>
        <dbReference type="EMBL" id="KAH3861850.1"/>
    </source>
</evidence>
<reference evidence="1" key="2">
    <citation type="submission" date="2020-11" db="EMBL/GenBank/DDBJ databases">
        <authorList>
            <person name="McCartney M.A."/>
            <person name="Auch B."/>
            <person name="Kono T."/>
            <person name="Mallez S."/>
            <person name="Becker A."/>
            <person name="Gohl D.M."/>
            <person name="Silverstein K.A.T."/>
            <person name="Koren S."/>
            <person name="Bechman K.B."/>
            <person name="Herman A."/>
            <person name="Abrahante J.E."/>
            <person name="Garbe J."/>
        </authorList>
    </citation>
    <scope>NUCLEOTIDE SEQUENCE</scope>
    <source>
        <strain evidence="1">Duluth1</strain>
        <tissue evidence="1">Whole animal</tissue>
    </source>
</reference>
<name>A0A9D4LPL1_DREPO</name>
<evidence type="ECO:0000313" key="2">
    <source>
        <dbReference type="Proteomes" id="UP000828390"/>
    </source>
</evidence>